<sequence length="261" mass="30426">MEQKIKSLIFLEIATLILLTWISNFICVESTYNKLLDKNYSHCKIFSTRSYRLLAKCVQNVNSSIIDLKEEIRNNGKLPPQDISNNEKGIKGKKKPFNRSSLNKTKFYAEVTDYDNAMFDGKHFHYEKKWIDKKNYDNFVKKDRGARYMALRKLKYTGYRLVFAIFFVFLLFGIGLPTIQFTEVFNNIGTFWTSTLGLPSIKDWGAPISRVLPDVILDNSFLISYVISIVLLVLVIVLLVPKIFINNEKYKKLKLRKENYG</sequence>
<evidence type="ECO:0000313" key="2">
    <source>
        <dbReference type="Proteomes" id="UP001056978"/>
    </source>
</evidence>
<name>A0ACB9YC62_PLABR</name>
<reference evidence="1" key="1">
    <citation type="submission" date="2022-06" db="EMBL/GenBank/DDBJ databases">
        <title>The First Complete Genome of the Simian Malaria Parasite Plasmodium brasilianum.</title>
        <authorList>
            <person name="Bajic M."/>
            <person name="Ravishankar S."/>
        </authorList>
    </citation>
    <scope>NUCLEOTIDE SEQUENCE</scope>
    <source>
        <strain evidence="1">Bolivian I</strain>
    </source>
</reference>
<comment type="caution">
    <text evidence="1">The sequence shown here is derived from an EMBL/GenBank/DDBJ whole genome shotgun (WGS) entry which is preliminary data.</text>
</comment>
<organism evidence="1 2">
    <name type="scientific">Plasmodium brasilianum</name>
    <dbReference type="NCBI Taxonomy" id="5824"/>
    <lineage>
        <taxon>Eukaryota</taxon>
        <taxon>Sar</taxon>
        <taxon>Alveolata</taxon>
        <taxon>Apicomplexa</taxon>
        <taxon>Aconoidasida</taxon>
        <taxon>Haemosporida</taxon>
        <taxon>Plasmodiidae</taxon>
        <taxon>Plasmodium</taxon>
        <taxon>Plasmodium (Plasmodium)</taxon>
    </lineage>
</organism>
<proteinExistence type="predicted"/>
<protein>
    <submittedName>
        <fullName evidence="1">Uncharacterized protein</fullName>
    </submittedName>
</protein>
<evidence type="ECO:0000313" key="1">
    <source>
        <dbReference type="EMBL" id="KAI4839836.1"/>
    </source>
</evidence>
<dbReference type="EMBL" id="CM043774">
    <property type="protein sequence ID" value="KAI4839836.1"/>
    <property type="molecule type" value="Genomic_DNA"/>
</dbReference>
<keyword evidence="2" id="KW-1185">Reference proteome</keyword>
<gene>
    <name evidence="1" type="ORF">MKS88_001739</name>
</gene>
<dbReference type="Proteomes" id="UP001056978">
    <property type="component" value="Chromosome 6"/>
</dbReference>
<accession>A0ACB9YC62</accession>